<keyword evidence="19 23" id="KW-0472">Membrane</keyword>
<dbReference type="InterPro" id="IPR023298">
    <property type="entry name" value="ATPase_P-typ_TM_dom_sf"/>
</dbReference>
<dbReference type="PROSITE" id="PS50846">
    <property type="entry name" value="HMA_2"/>
    <property type="match status" value="3"/>
</dbReference>
<evidence type="ECO:0000256" key="20">
    <source>
        <dbReference type="ARBA" id="ARBA00029719"/>
    </source>
</evidence>
<evidence type="ECO:0000256" key="21">
    <source>
        <dbReference type="ARBA" id="ARBA00033239"/>
    </source>
</evidence>
<keyword evidence="18" id="KW-0406">Ion transport</keyword>
<comment type="similarity">
    <text evidence="2 23">Belongs to the cation transport ATPase (P-type) (TC 3.A.3) family. Type IB subfamily.</text>
</comment>
<dbReference type="PANTHER" id="PTHR43520:SF6">
    <property type="entry name" value="COPPER-EXPORTING P-TYPE ATPASE"/>
    <property type="match status" value="1"/>
</dbReference>
<evidence type="ECO:0000256" key="13">
    <source>
        <dbReference type="ARBA" id="ARBA00022840"/>
    </source>
</evidence>
<dbReference type="GO" id="GO:0005507">
    <property type="term" value="F:copper ion binding"/>
    <property type="evidence" value="ECO:0007669"/>
    <property type="project" value="TreeGrafter"/>
</dbReference>
<dbReference type="InterPro" id="IPR006121">
    <property type="entry name" value="HMA_dom"/>
</dbReference>
<dbReference type="GO" id="GO:0055070">
    <property type="term" value="P:copper ion homeostasis"/>
    <property type="evidence" value="ECO:0007669"/>
    <property type="project" value="TreeGrafter"/>
</dbReference>
<evidence type="ECO:0000256" key="12">
    <source>
        <dbReference type="ARBA" id="ARBA00022796"/>
    </source>
</evidence>
<dbReference type="PROSITE" id="PS01047">
    <property type="entry name" value="HMA_1"/>
    <property type="match status" value="2"/>
</dbReference>
<evidence type="ECO:0000256" key="3">
    <source>
        <dbReference type="ARBA" id="ARBA00012517"/>
    </source>
</evidence>
<keyword evidence="15" id="KW-1278">Translocase</keyword>
<keyword evidence="17" id="KW-0186">Copper</keyword>
<dbReference type="Gene3D" id="3.30.70.100">
    <property type="match status" value="3"/>
</dbReference>
<dbReference type="NCBIfam" id="TIGR01511">
    <property type="entry name" value="ATPase-IB1_Cu"/>
    <property type="match status" value="1"/>
</dbReference>
<keyword evidence="13 23" id="KW-0067">ATP-binding</keyword>
<gene>
    <name evidence="25" type="primary">copA</name>
    <name evidence="25" type="ORF">NCTC10801_02190</name>
</gene>
<organism evidence="25 26">
    <name type="scientific">[Actinobacillus] rossii</name>
    <dbReference type="NCBI Taxonomy" id="123820"/>
    <lineage>
        <taxon>Bacteria</taxon>
        <taxon>Pseudomonadati</taxon>
        <taxon>Pseudomonadota</taxon>
        <taxon>Gammaproteobacteria</taxon>
        <taxon>Pasteurellales</taxon>
        <taxon>Pasteurellaceae</taxon>
    </lineage>
</organism>
<dbReference type="SUPFAM" id="SSF55008">
    <property type="entry name" value="HMA, heavy metal-associated domain"/>
    <property type="match status" value="3"/>
</dbReference>
<feature type="transmembrane region" description="Helical" evidence="23">
    <location>
        <begin position="284"/>
        <end position="305"/>
    </location>
</feature>
<evidence type="ECO:0000256" key="4">
    <source>
        <dbReference type="ARBA" id="ARBA00015102"/>
    </source>
</evidence>
<dbReference type="SFLD" id="SFLDG00002">
    <property type="entry name" value="C1.7:_P-type_atpase_like"/>
    <property type="match status" value="1"/>
</dbReference>
<dbReference type="Gene3D" id="3.40.1110.10">
    <property type="entry name" value="Calcium-transporting ATPase, cytoplasmic domain N"/>
    <property type="match status" value="1"/>
</dbReference>
<dbReference type="SUPFAM" id="SSF56784">
    <property type="entry name" value="HAD-like"/>
    <property type="match status" value="1"/>
</dbReference>
<dbReference type="CDD" id="cd00371">
    <property type="entry name" value="HMA"/>
    <property type="match status" value="3"/>
</dbReference>
<dbReference type="EMBL" id="UFRQ01000003">
    <property type="protein sequence ID" value="SUT94365.1"/>
    <property type="molecule type" value="Genomic_DNA"/>
</dbReference>
<dbReference type="GO" id="GO:0060003">
    <property type="term" value="P:copper ion export"/>
    <property type="evidence" value="ECO:0007669"/>
    <property type="project" value="UniProtKB-ARBA"/>
</dbReference>
<comment type="subcellular location">
    <subcellularLocation>
        <location evidence="1">Cell membrane</location>
        <topology evidence="1">Multi-pass membrane protein</topology>
    </subcellularLocation>
</comment>
<evidence type="ECO:0000256" key="15">
    <source>
        <dbReference type="ARBA" id="ARBA00022967"/>
    </source>
</evidence>
<dbReference type="FunFam" id="2.70.150.10:FF:000020">
    <property type="entry name" value="Copper-exporting P-type ATPase A"/>
    <property type="match status" value="1"/>
</dbReference>
<evidence type="ECO:0000256" key="11">
    <source>
        <dbReference type="ARBA" id="ARBA00022741"/>
    </source>
</evidence>
<evidence type="ECO:0000256" key="5">
    <source>
        <dbReference type="ARBA" id="ARBA00022448"/>
    </source>
</evidence>
<keyword evidence="5" id="KW-0813">Transport</keyword>
<dbReference type="OrthoDB" id="9814270at2"/>
<dbReference type="InterPro" id="IPR036163">
    <property type="entry name" value="HMA_dom_sf"/>
</dbReference>
<evidence type="ECO:0000256" key="6">
    <source>
        <dbReference type="ARBA" id="ARBA00022475"/>
    </source>
</evidence>
<keyword evidence="16 23" id="KW-1133">Transmembrane helix</keyword>
<dbReference type="Pfam" id="PF00122">
    <property type="entry name" value="E1-E2_ATPase"/>
    <property type="match status" value="1"/>
</dbReference>
<evidence type="ECO:0000256" key="16">
    <source>
        <dbReference type="ARBA" id="ARBA00022989"/>
    </source>
</evidence>
<dbReference type="GO" id="GO:0005886">
    <property type="term" value="C:plasma membrane"/>
    <property type="evidence" value="ECO:0007669"/>
    <property type="project" value="UniProtKB-SubCell"/>
</dbReference>
<dbReference type="PRINTS" id="PR00119">
    <property type="entry name" value="CATATPASE"/>
</dbReference>
<keyword evidence="25" id="KW-0378">Hydrolase</keyword>
<dbReference type="InterPro" id="IPR008250">
    <property type="entry name" value="ATPase_P-typ_transduc_dom_A_sf"/>
</dbReference>
<dbReference type="CDD" id="cd02094">
    <property type="entry name" value="P-type_ATPase_Cu-like"/>
    <property type="match status" value="1"/>
</dbReference>
<feature type="transmembrane region" description="Helical" evidence="23">
    <location>
        <begin position="317"/>
        <end position="344"/>
    </location>
</feature>
<evidence type="ECO:0000256" key="18">
    <source>
        <dbReference type="ARBA" id="ARBA00023065"/>
    </source>
</evidence>
<dbReference type="InterPro" id="IPR018303">
    <property type="entry name" value="ATPase_P-typ_P_site"/>
</dbReference>
<sequence>MAVIVLALKDLSCGHCVKSVTRVLEQIDEMESVQVTLHFAKIVGNVDAQILIKAIVDAGYGAELAQPNFELILSGLNCGHCIKSTEKALSAVENIDVFDVTKTSAKVYGSADPQAAIAVVIDAGFDAHLAGEAPKPNLPAQSVAEPAPVLVEPKKQGEISNIASENGISLLLNGLTCAACVLKVERALQGVQGVKNVSVNLAEQTVFVTGNVDAQRLVQRVIQAGYGAEVIEDEKTSREKQQAQTNREIQRRKWQSIIALVLGFGLLFWGLSGGQMQVTTDNQLNWLVVGFVTLIVMVLTGGHFYQRAVKNLLNKTATMDTLVALGTGAAWLFSMAVTLFPSFFPESGRHLYFESSAMIIGLINVGKMLEAKAKQRSSKALERLLDLTPKTARVVDEQGMHEIPLSQVRQGMMLRLQTGDRVSVDGVVTQGSVWIDESMLTGEPLPVQKNQGDKVSAGTVVTDGYALFQAEQIGNQTLLANIIKLVRQAQSSKPQLGQLADKIAAIFVPVVVAIALIAALIWYAVTQDISYAFIVLTTVLIIACPCALGLATPMSIIAGVGRAAELGILVRDADALQKAASVDTIVFDKTGTLTKGEPKVTALYTFGEMTQESAVRLAASLEQGANHPLAKAILALNDNNIDTVTAFRTLKGLGVTGIIQGKNIALGNRTLMTQLAVSLDLAVQQFQQESEKGATVVFLSVENQLTAIFVIRDPLREDSVQALQRLVSQGYQLVMLTGDQEKTAQAIAAELGIHHVIAGVLPEGKAQAIQQFQKQGRKVVMVGDGINDAPALAQADVSIAMGSGSDIAIETAELTLMRHSMTAVADALSLSKGTLTNMKQNLFFAFIYNSLGIPLAAGLFYPLFGWLLNPMIGGAAMAFPSITVASNANRLLKFIPKQ</sequence>
<dbReference type="SUPFAM" id="SSF81653">
    <property type="entry name" value="Calcium ATPase, transduction domain A"/>
    <property type="match status" value="1"/>
</dbReference>
<dbReference type="PROSITE" id="PS00154">
    <property type="entry name" value="ATPASE_E1_E2"/>
    <property type="match status" value="1"/>
</dbReference>
<feature type="transmembrane region" description="Helical" evidence="23">
    <location>
        <begin position="254"/>
        <end position="272"/>
    </location>
</feature>
<keyword evidence="11 23" id="KW-0547">Nucleotide-binding</keyword>
<dbReference type="InterPro" id="IPR001757">
    <property type="entry name" value="P_typ_ATPase"/>
</dbReference>
<dbReference type="NCBIfam" id="TIGR01525">
    <property type="entry name" value="ATPase-IB_hvy"/>
    <property type="match status" value="1"/>
</dbReference>
<keyword evidence="9 23" id="KW-0479">Metal-binding</keyword>
<dbReference type="PROSITE" id="PS01229">
    <property type="entry name" value="COF_2"/>
    <property type="match status" value="1"/>
</dbReference>
<dbReference type="NCBIfam" id="TIGR01494">
    <property type="entry name" value="ATPase_P-type"/>
    <property type="match status" value="1"/>
</dbReference>
<evidence type="ECO:0000256" key="8">
    <source>
        <dbReference type="ARBA" id="ARBA00022692"/>
    </source>
</evidence>
<evidence type="ECO:0000256" key="17">
    <source>
        <dbReference type="ARBA" id="ARBA00023008"/>
    </source>
</evidence>
<dbReference type="Pfam" id="PF00702">
    <property type="entry name" value="Hydrolase"/>
    <property type="match status" value="1"/>
</dbReference>
<evidence type="ECO:0000256" key="22">
    <source>
        <dbReference type="ARBA" id="ARBA00049289"/>
    </source>
</evidence>
<dbReference type="InterPro" id="IPR027256">
    <property type="entry name" value="P-typ_ATPase_IB"/>
</dbReference>
<evidence type="ECO:0000313" key="25">
    <source>
        <dbReference type="EMBL" id="SUT94365.1"/>
    </source>
</evidence>
<keyword evidence="7" id="KW-0597">Phosphoprotein</keyword>
<keyword evidence="14" id="KW-0460">Magnesium</keyword>
<dbReference type="Pfam" id="PF00403">
    <property type="entry name" value="HMA"/>
    <property type="match status" value="1"/>
</dbReference>
<feature type="domain" description="HMA" evidence="24">
    <location>
        <begin position="2"/>
        <end position="63"/>
    </location>
</feature>
<dbReference type="GO" id="GO:0005524">
    <property type="term" value="F:ATP binding"/>
    <property type="evidence" value="ECO:0007669"/>
    <property type="project" value="UniProtKB-UniRule"/>
</dbReference>
<dbReference type="GO" id="GO:0016887">
    <property type="term" value="F:ATP hydrolysis activity"/>
    <property type="evidence" value="ECO:0007669"/>
    <property type="project" value="InterPro"/>
</dbReference>
<evidence type="ECO:0000259" key="24">
    <source>
        <dbReference type="PROSITE" id="PS50846"/>
    </source>
</evidence>
<proteinExistence type="inferred from homology"/>
<evidence type="ECO:0000256" key="14">
    <source>
        <dbReference type="ARBA" id="ARBA00022842"/>
    </source>
</evidence>
<evidence type="ECO:0000256" key="2">
    <source>
        <dbReference type="ARBA" id="ARBA00006024"/>
    </source>
</evidence>
<accession>A0A380U0A9</accession>
<evidence type="ECO:0000256" key="7">
    <source>
        <dbReference type="ARBA" id="ARBA00022553"/>
    </source>
</evidence>
<feature type="transmembrane region" description="Helical" evidence="23">
    <location>
        <begin position="867"/>
        <end position="888"/>
    </location>
</feature>
<evidence type="ECO:0000313" key="26">
    <source>
        <dbReference type="Proteomes" id="UP000254649"/>
    </source>
</evidence>
<dbReference type="AlphaFoldDB" id="A0A380U0A9"/>
<keyword evidence="8 23" id="KW-0812">Transmembrane</keyword>
<dbReference type="Gene3D" id="2.70.150.10">
    <property type="entry name" value="Calcium-transporting ATPase, cytoplasmic transduction domain A"/>
    <property type="match status" value="1"/>
</dbReference>
<feature type="domain" description="HMA" evidence="24">
    <location>
        <begin position="67"/>
        <end position="128"/>
    </location>
</feature>
<dbReference type="SUPFAM" id="SSF81665">
    <property type="entry name" value="Calcium ATPase, transmembrane domain M"/>
    <property type="match status" value="1"/>
</dbReference>
<evidence type="ECO:0000256" key="19">
    <source>
        <dbReference type="ARBA" id="ARBA00023136"/>
    </source>
</evidence>
<evidence type="ECO:0000256" key="1">
    <source>
        <dbReference type="ARBA" id="ARBA00004651"/>
    </source>
</evidence>
<dbReference type="EC" id="7.2.2.8" evidence="3"/>
<dbReference type="GO" id="GO:0043682">
    <property type="term" value="F:P-type divalent copper transporter activity"/>
    <property type="evidence" value="ECO:0007669"/>
    <property type="project" value="TreeGrafter"/>
</dbReference>
<dbReference type="InterPro" id="IPR017969">
    <property type="entry name" value="Heavy-metal-associated_CS"/>
</dbReference>
<evidence type="ECO:0000256" key="9">
    <source>
        <dbReference type="ARBA" id="ARBA00022723"/>
    </source>
</evidence>
<feature type="transmembrane region" description="Helical" evidence="23">
    <location>
        <begin position="842"/>
        <end position="861"/>
    </location>
</feature>
<comment type="catalytic activity">
    <reaction evidence="22">
        <text>Cu(+)(in) + ATP + H2O = Cu(+)(out) + ADP + phosphate + H(+)</text>
        <dbReference type="Rhea" id="RHEA:25792"/>
        <dbReference type="ChEBI" id="CHEBI:15377"/>
        <dbReference type="ChEBI" id="CHEBI:15378"/>
        <dbReference type="ChEBI" id="CHEBI:30616"/>
        <dbReference type="ChEBI" id="CHEBI:43474"/>
        <dbReference type="ChEBI" id="CHEBI:49552"/>
        <dbReference type="ChEBI" id="CHEBI:456216"/>
        <dbReference type="EC" id="7.2.2.8"/>
    </reaction>
</comment>
<name>A0A380U0A9_9PAST</name>
<dbReference type="InterPro" id="IPR036412">
    <property type="entry name" value="HAD-like_sf"/>
</dbReference>
<dbReference type="InterPro" id="IPR044492">
    <property type="entry name" value="P_typ_ATPase_HD_dom"/>
</dbReference>
<keyword evidence="12" id="KW-0187">Copper transport</keyword>
<dbReference type="Proteomes" id="UP000254649">
    <property type="component" value="Unassembled WGS sequence"/>
</dbReference>
<evidence type="ECO:0000256" key="10">
    <source>
        <dbReference type="ARBA" id="ARBA00022737"/>
    </source>
</evidence>
<dbReference type="SFLD" id="SFLDS00003">
    <property type="entry name" value="Haloacid_Dehalogenase"/>
    <property type="match status" value="1"/>
</dbReference>
<feature type="domain" description="HMA" evidence="24">
    <location>
        <begin position="166"/>
        <end position="229"/>
    </location>
</feature>
<dbReference type="InterPro" id="IPR023214">
    <property type="entry name" value="HAD_sf"/>
</dbReference>
<dbReference type="InterPro" id="IPR023299">
    <property type="entry name" value="ATPase_P-typ_cyto_dom_N"/>
</dbReference>
<dbReference type="PRINTS" id="PR00943">
    <property type="entry name" value="CUATPASE"/>
</dbReference>
<keyword evidence="10" id="KW-0677">Repeat</keyword>
<keyword evidence="26" id="KW-1185">Reference proteome</keyword>
<feature type="transmembrane region" description="Helical" evidence="23">
    <location>
        <begin position="531"/>
        <end position="552"/>
    </location>
</feature>
<evidence type="ECO:0000256" key="23">
    <source>
        <dbReference type="RuleBase" id="RU362081"/>
    </source>
</evidence>
<protein>
    <recommendedName>
        <fullName evidence="4">Copper-exporting P-type ATPase</fullName>
        <ecNumber evidence="3">7.2.2.8</ecNumber>
    </recommendedName>
    <alternativeName>
        <fullName evidence="20">Copper-exporting P-type ATPase A</fullName>
    </alternativeName>
    <alternativeName>
        <fullName evidence="21">Cu(+)-exporting ATPase</fullName>
    </alternativeName>
</protein>
<dbReference type="PANTHER" id="PTHR43520">
    <property type="entry name" value="ATP7, ISOFORM B"/>
    <property type="match status" value="1"/>
</dbReference>
<dbReference type="GO" id="GO:0140581">
    <property type="term" value="F:P-type monovalent copper transporter activity"/>
    <property type="evidence" value="ECO:0007669"/>
    <property type="project" value="UniProtKB-EC"/>
</dbReference>
<dbReference type="InterPro" id="IPR059000">
    <property type="entry name" value="ATPase_P-type_domA"/>
</dbReference>
<feature type="transmembrane region" description="Helical" evidence="23">
    <location>
        <begin position="503"/>
        <end position="525"/>
    </location>
</feature>
<reference evidence="25 26" key="1">
    <citation type="submission" date="2018-06" db="EMBL/GenBank/DDBJ databases">
        <authorList>
            <consortium name="Pathogen Informatics"/>
            <person name="Doyle S."/>
        </authorList>
    </citation>
    <scope>NUCLEOTIDE SEQUENCE [LARGE SCALE GENOMIC DNA]</scope>
    <source>
        <strain evidence="25 26">NCTC10801</strain>
    </source>
</reference>
<dbReference type="Gene3D" id="3.40.50.1000">
    <property type="entry name" value="HAD superfamily/HAD-like"/>
    <property type="match status" value="1"/>
</dbReference>
<dbReference type="SFLD" id="SFLDF00027">
    <property type="entry name" value="p-type_atpase"/>
    <property type="match status" value="1"/>
</dbReference>
<keyword evidence="6 23" id="KW-1003">Cell membrane</keyword>